<feature type="transmembrane region" description="Helical" evidence="1">
    <location>
        <begin position="115"/>
        <end position="133"/>
    </location>
</feature>
<feature type="transmembrane region" description="Helical" evidence="1">
    <location>
        <begin position="7"/>
        <end position="26"/>
    </location>
</feature>
<name>A0A1X7L7T2_9MICO</name>
<sequence>MKRASTAYLLTCAVLGVAGGLLLAPANWLSTALYASVPFFSVAIAGLWLLPAVIALRLIQRPGAGLLVGIISGLVLAPFSGYGFATVATNVWWAFFAEVGFLLVGYRFWSLWQHYAGAVVVGVAYPILARQSFNLDAYPLGVQIAFFGLTLASCVAGTAGGIGIAAALRRAGVGAAARRRPARVAAEVA</sequence>
<keyword evidence="1" id="KW-1133">Transmembrane helix</keyword>
<dbReference type="Proteomes" id="UP000193244">
    <property type="component" value="Unassembled WGS sequence"/>
</dbReference>
<dbReference type="OrthoDB" id="5115961at2"/>
<keyword evidence="1" id="KW-0472">Membrane</keyword>
<accession>A0A1X7L7T2</accession>
<gene>
    <name evidence="2" type="ORF">SAMN06296010_3446</name>
</gene>
<keyword evidence="1" id="KW-0812">Transmembrane</keyword>
<reference evidence="3" key="1">
    <citation type="submission" date="2017-04" db="EMBL/GenBank/DDBJ databases">
        <authorList>
            <person name="Varghese N."/>
            <person name="Submissions S."/>
        </authorList>
    </citation>
    <scope>NUCLEOTIDE SEQUENCE [LARGE SCALE GENOMIC DNA]</scope>
    <source>
        <strain evidence="3">VKM Ac-2510</strain>
    </source>
</reference>
<dbReference type="AlphaFoldDB" id="A0A1X7L7T2"/>
<protein>
    <submittedName>
        <fullName evidence="2">Energy-coupling factor transport system substrate-specific component</fullName>
    </submittedName>
</protein>
<feature type="transmembrane region" description="Helical" evidence="1">
    <location>
        <begin position="32"/>
        <end position="56"/>
    </location>
</feature>
<dbReference type="RefSeq" id="WP_085488320.1">
    <property type="nucleotide sequence ID" value="NZ_FXAY01000008.1"/>
</dbReference>
<dbReference type="STRING" id="150121.SAMN06296010_3446"/>
<dbReference type="InterPro" id="IPR017195">
    <property type="entry name" value="ABC_thiamin-permease_prd"/>
</dbReference>
<evidence type="ECO:0000256" key="1">
    <source>
        <dbReference type="SAM" id="Phobius"/>
    </source>
</evidence>
<feature type="transmembrane region" description="Helical" evidence="1">
    <location>
        <begin position="91"/>
        <end position="108"/>
    </location>
</feature>
<organism evidence="2 3">
    <name type="scientific">Agreia pratensis</name>
    <dbReference type="NCBI Taxonomy" id="150121"/>
    <lineage>
        <taxon>Bacteria</taxon>
        <taxon>Bacillati</taxon>
        <taxon>Actinomycetota</taxon>
        <taxon>Actinomycetes</taxon>
        <taxon>Micrococcales</taxon>
        <taxon>Microbacteriaceae</taxon>
        <taxon>Agreia</taxon>
    </lineage>
</organism>
<evidence type="ECO:0000313" key="3">
    <source>
        <dbReference type="Proteomes" id="UP000193244"/>
    </source>
</evidence>
<proteinExistence type="predicted"/>
<dbReference type="EMBL" id="FXAY01000008">
    <property type="protein sequence ID" value="SMG49901.1"/>
    <property type="molecule type" value="Genomic_DNA"/>
</dbReference>
<feature type="transmembrane region" description="Helical" evidence="1">
    <location>
        <begin position="145"/>
        <end position="168"/>
    </location>
</feature>
<dbReference type="Pfam" id="PF09819">
    <property type="entry name" value="ABC_cobalt"/>
    <property type="match status" value="1"/>
</dbReference>
<feature type="transmembrane region" description="Helical" evidence="1">
    <location>
        <begin position="63"/>
        <end position="85"/>
    </location>
</feature>
<keyword evidence="3" id="KW-1185">Reference proteome</keyword>
<evidence type="ECO:0000313" key="2">
    <source>
        <dbReference type="EMBL" id="SMG49901.1"/>
    </source>
</evidence>